<organism evidence="3">
    <name type="scientific">uncultured Desulfobacterium sp</name>
    <dbReference type="NCBI Taxonomy" id="201089"/>
    <lineage>
        <taxon>Bacteria</taxon>
        <taxon>Pseudomonadati</taxon>
        <taxon>Thermodesulfobacteriota</taxon>
        <taxon>Desulfobacteria</taxon>
        <taxon>Desulfobacterales</taxon>
        <taxon>Desulfobacteriaceae</taxon>
        <taxon>Desulfobacterium</taxon>
        <taxon>environmental samples</taxon>
    </lineage>
</organism>
<dbReference type="GO" id="GO:0016787">
    <property type="term" value="F:hydrolase activity"/>
    <property type="evidence" value="ECO:0007669"/>
    <property type="project" value="UniProtKB-KW"/>
</dbReference>
<dbReference type="PANTHER" id="PTHR21240:SF28">
    <property type="entry name" value="ISO-OROTATE DECARBOXYLASE (EUROFUNG)"/>
    <property type="match status" value="1"/>
</dbReference>
<protein>
    <submittedName>
        <fullName evidence="3">Amidohydrolase 2</fullName>
    </submittedName>
</protein>
<dbReference type="SUPFAM" id="SSF51556">
    <property type="entry name" value="Metallo-dependent hydrolases"/>
    <property type="match status" value="1"/>
</dbReference>
<dbReference type="AlphaFoldDB" id="A0A445MR90"/>
<dbReference type="GO" id="GO:0005737">
    <property type="term" value="C:cytoplasm"/>
    <property type="evidence" value="ECO:0007669"/>
    <property type="project" value="TreeGrafter"/>
</dbReference>
<gene>
    <name evidence="3" type="ORF">PITCH_A1140002</name>
</gene>
<dbReference type="InterPro" id="IPR032466">
    <property type="entry name" value="Metal_Hydrolase"/>
</dbReference>
<dbReference type="EMBL" id="OJIN01000018">
    <property type="protein sequence ID" value="SPD71963.1"/>
    <property type="molecule type" value="Genomic_DNA"/>
</dbReference>
<dbReference type="Gene3D" id="3.20.20.140">
    <property type="entry name" value="Metal-dependent hydrolases"/>
    <property type="match status" value="1"/>
</dbReference>
<reference evidence="3" key="1">
    <citation type="submission" date="2018-01" db="EMBL/GenBank/DDBJ databases">
        <authorList>
            <person name="Regsiter A."/>
            <person name="William W."/>
        </authorList>
    </citation>
    <scope>NUCLEOTIDE SEQUENCE</scope>
    <source>
        <strain evidence="3">TRIP AH-1</strain>
    </source>
</reference>
<dbReference type="InterPro" id="IPR006680">
    <property type="entry name" value="Amidohydro-rel"/>
</dbReference>
<evidence type="ECO:0000259" key="2">
    <source>
        <dbReference type="Pfam" id="PF04909"/>
    </source>
</evidence>
<dbReference type="Pfam" id="PF04909">
    <property type="entry name" value="Amidohydro_2"/>
    <property type="match status" value="1"/>
</dbReference>
<dbReference type="GO" id="GO:0016831">
    <property type="term" value="F:carboxy-lyase activity"/>
    <property type="evidence" value="ECO:0007669"/>
    <property type="project" value="InterPro"/>
</dbReference>
<dbReference type="PANTHER" id="PTHR21240">
    <property type="entry name" value="2-AMINO-3-CARBOXYLMUCONATE-6-SEMIALDEHYDE DECARBOXYLASE"/>
    <property type="match status" value="1"/>
</dbReference>
<keyword evidence="3" id="KW-0378">Hydrolase</keyword>
<evidence type="ECO:0000313" key="3">
    <source>
        <dbReference type="EMBL" id="SPD71963.1"/>
    </source>
</evidence>
<accession>A0A445MR90</accession>
<dbReference type="GO" id="GO:0019748">
    <property type="term" value="P:secondary metabolic process"/>
    <property type="evidence" value="ECO:0007669"/>
    <property type="project" value="TreeGrafter"/>
</dbReference>
<name>A0A445MR90_9BACT</name>
<sequence length="330" mass="37888">MKIDAYSHVIPEKYKDALYRAIPPQIPVRKIIDSLPTLNDMDHRFRIMDKFEDLKQVITLGIPAVEDIADPNKAVDLARIANDEMAQMVNKHPDRFVAAAACLPMNNMDAALKEADRAIKDLGFKGVQIGTPINNKPLDSGEFMPLFEKMAQYDLPIWIHPGRPVTYADYKTEEVSKYMIFLLFGWPYETTVAMTRLVFSGVLEKYPNLKFITHHCGAMVPYFHQRIECVYDNARLRQRETFEEGLSKRPIEYFKMFYYDTAINGNAPGLMCAHAFCGADHMLFASDMPYDDELGERFTRQAIDAIKGMDVEDTEKENIFNGNIRHLLKL</sequence>
<proteinExistence type="predicted"/>
<evidence type="ECO:0000256" key="1">
    <source>
        <dbReference type="ARBA" id="ARBA00023239"/>
    </source>
</evidence>
<keyword evidence="1" id="KW-0456">Lyase</keyword>
<feature type="domain" description="Amidohydrolase-related" evidence="2">
    <location>
        <begin position="4"/>
        <end position="330"/>
    </location>
</feature>
<dbReference type="InterPro" id="IPR032465">
    <property type="entry name" value="ACMSD"/>
</dbReference>